<evidence type="ECO:0000256" key="5">
    <source>
        <dbReference type="SAM" id="Phobius"/>
    </source>
</evidence>
<keyword evidence="3" id="KW-0804">Transcription</keyword>
<dbReference type="GO" id="GO:0043565">
    <property type="term" value="F:sequence-specific DNA binding"/>
    <property type="evidence" value="ECO:0007669"/>
    <property type="project" value="InterPro"/>
</dbReference>
<dbReference type="SMART" id="SM00342">
    <property type="entry name" value="HTH_ARAC"/>
    <property type="match status" value="1"/>
</dbReference>
<comment type="caution">
    <text evidence="7">The sequence shown here is derived from an EMBL/GenBank/DDBJ whole genome shotgun (WGS) entry which is preliminary data.</text>
</comment>
<dbReference type="InterPro" id="IPR018062">
    <property type="entry name" value="HTH_AraC-typ_CS"/>
</dbReference>
<dbReference type="OrthoDB" id="345413at2"/>
<dbReference type="PANTHER" id="PTHR43280:SF29">
    <property type="entry name" value="ARAC-FAMILY TRANSCRIPTIONAL REGULATOR"/>
    <property type="match status" value="1"/>
</dbReference>
<evidence type="ECO:0000256" key="1">
    <source>
        <dbReference type="ARBA" id="ARBA00023015"/>
    </source>
</evidence>
<feature type="transmembrane region" description="Helical" evidence="5">
    <location>
        <begin position="223"/>
        <end position="241"/>
    </location>
</feature>
<reference evidence="7 8" key="1">
    <citation type="submission" date="2017-10" db="EMBL/GenBank/DDBJ databases">
        <title>Frigbacter circumglobatus gen. nov. sp. nov., isolated from sediment cultured in situ.</title>
        <authorList>
            <person name="Zhao Z."/>
        </authorList>
    </citation>
    <scope>NUCLEOTIDE SEQUENCE [LARGE SCALE GENOMIC DNA]</scope>
    <source>
        <strain evidence="7 8">ZYL</strain>
    </source>
</reference>
<keyword evidence="2" id="KW-0238">DNA-binding</keyword>
<gene>
    <name evidence="7" type="ORF">CRD36_16865</name>
</gene>
<evidence type="ECO:0000259" key="6">
    <source>
        <dbReference type="PROSITE" id="PS01124"/>
    </source>
</evidence>
<name>A0A2G4YP53_9PROT</name>
<feature type="transmembrane region" description="Helical" evidence="5">
    <location>
        <begin position="106"/>
        <end position="122"/>
    </location>
</feature>
<evidence type="ECO:0000313" key="7">
    <source>
        <dbReference type="EMBL" id="PHZ83246.1"/>
    </source>
</evidence>
<keyword evidence="8" id="KW-1185">Reference proteome</keyword>
<evidence type="ECO:0000256" key="4">
    <source>
        <dbReference type="SAM" id="MobiDB-lite"/>
    </source>
</evidence>
<keyword evidence="5" id="KW-1133">Transmembrane helix</keyword>
<keyword evidence="1" id="KW-0805">Transcription regulation</keyword>
<dbReference type="PANTHER" id="PTHR43280">
    <property type="entry name" value="ARAC-FAMILY TRANSCRIPTIONAL REGULATOR"/>
    <property type="match status" value="1"/>
</dbReference>
<feature type="compositionally biased region" description="Basic and acidic residues" evidence="4">
    <location>
        <begin position="267"/>
        <end position="279"/>
    </location>
</feature>
<evidence type="ECO:0000256" key="2">
    <source>
        <dbReference type="ARBA" id="ARBA00023125"/>
    </source>
</evidence>
<feature type="transmembrane region" description="Helical" evidence="5">
    <location>
        <begin position="6"/>
        <end position="27"/>
    </location>
</feature>
<keyword evidence="5" id="KW-0472">Membrane</keyword>
<dbReference type="SUPFAM" id="SSF46689">
    <property type="entry name" value="Homeodomain-like"/>
    <property type="match status" value="1"/>
</dbReference>
<dbReference type="PROSITE" id="PS01124">
    <property type="entry name" value="HTH_ARAC_FAMILY_2"/>
    <property type="match status" value="1"/>
</dbReference>
<evidence type="ECO:0000256" key="3">
    <source>
        <dbReference type="ARBA" id="ARBA00023163"/>
    </source>
</evidence>
<keyword evidence="5" id="KW-0812">Transmembrane</keyword>
<feature type="domain" description="HTH araC/xylS-type" evidence="6">
    <location>
        <begin position="298"/>
        <end position="406"/>
    </location>
</feature>
<feature type="transmembrane region" description="Helical" evidence="5">
    <location>
        <begin position="193"/>
        <end position="211"/>
    </location>
</feature>
<dbReference type="EMBL" id="PDEM01000033">
    <property type="protein sequence ID" value="PHZ83246.1"/>
    <property type="molecule type" value="Genomic_DNA"/>
</dbReference>
<dbReference type="GO" id="GO:0003700">
    <property type="term" value="F:DNA-binding transcription factor activity"/>
    <property type="evidence" value="ECO:0007669"/>
    <property type="project" value="InterPro"/>
</dbReference>
<dbReference type="Pfam" id="PF12833">
    <property type="entry name" value="HTH_18"/>
    <property type="match status" value="1"/>
</dbReference>
<dbReference type="PRINTS" id="PR00032">
    <property type="entry name" value="HTHARAC"/>
</dbReference>
<organism evidence="7 8">
    <name type="scientific">Paremcibacter congregatus</name>
    <dbReference type="NCBI Taxonomy" id="2043170"/>
    <lineage>
        <taxon>Bacteria</taxon>
        <taxon>Pseudomonadati</taxon>
        <taxon>Pseudomonadota</taxon>
        <taxon>Alphaproteobacteria</taxon>
        <taxon>Emcibacterales</taxon>
        <taxon>Emcibacteraceae</taxon>
        <taxon>Paremcibacter</taxon>
    </lineage>
</organism>
<feature type="region of interest" description="Disordered" evidence="4">
    <location>
        <begin position="261"/>
        <end position="285"/>
    </location>
</feature>
<dbReference type="InterPro" id="IPR018060">
    <property type="entry name" value="HTH_AraC"/>
</dbReference>
<evidence type="ECO:0000313" key="8">
    <source>
        <dbReference type="Proteomes" id="UP000229730"/>
    </source>
</evidence>
<dbReference type="AlphaFoldDB" id="A0A2G4YP53"/>
<feature type="transmembrane region" description="Helical" evidence="5">
    <location>
        <begin position="142"/>
        <end position="166"/>
    </location>
</feature>
<protein>
    <recommendedName>
        <fullName evidence="6">HTH araC/xylS-type domain-containing protein</fullName>
    </recommendedName>
</protein>
<dbReference type="InterPro" id="IPR020449">
    <property type="entry name" value="Tscrpt_reg_AraC-type_HTH"/>
</dbReference>
<accession>A0A2G4YP53</accession>
<dbReference type="RefSeq" id="WP_099475139.1">
    <property type="nucleotide sequence ID" value="NZ_CP041025.1"/>
</dbReference>
<dbReference type="InParanoid" id="A0A2G4YP53"/>
<feature type="transmembrane region" description="Helical" evidence="5">
    <location>
        <begin position="68"/>
        <end position="86"/>
    </location>
</feature>
<dbReference type="Gene3D" id="1.10.10.60">
    <property type="entry name" value="Homeodomain-like"/>
    <property type="match status" value="2"/>
</dbReference>
<proteinExistence type="predicted"/>
<dbReference type="Proteomes" id="UP000229730">
    <property type="component" value="Unassembled WGS sequence"/>
</dbReference>
<feature type="transmembrane region" description="Helical" evidence="5">
    <location>
        <begin position="39"/>
        <end position="56"/>
    </location>
</feature>
<sequence length="411" mass="47760">MQTPIPYEIAALLMGGTMCAFMALYFSMDSKGTKSPKRFLAGFLFIYGLTFIDNFWETSDLIFQYPRLAGLMVPSFFLLGPFLYFYIRDMCDPESYKLDRKRYRHFIMPVIAVVLMMTFYSFPDTLKFSLLMEEEDLPETGYFLIGVLGVVLTQIMLPVQILYYLVKSYRIIRRHFTTLKQFFANVEDHKLDWLRVLIIMLSIQWLLYAFDQLFGWSDALSEPIGTITTLVDVGIIYFLSFKGLRHDAVLREEESLQRQLDTIADQQHPKTEPETETTRETPQPAKYAKSALSDADSERILHKLQQALELDQLYKDNMLSLRSLSDHTRISPNYISQVINQNLNCNFFDFINKFRVRAAQEKLVPKGDEKISVLDVAHEVGFNSKSTFNTAFKRYTGLTPTQYRKQQQSSA</sequence>
<dbReference type="InterPro" id="IPR009057">
    <property type="entry name" value="Homeodomain-like_sf"/>
</dbReference>
<dbReference type="PROSITE" id="PS00041">
    <property type="entry name" value="HTH_ARAC_FAMILY_1"/>
    <property type="match status" value="1"/>
</dbReference>